<organism evidence="3 4">
    <name type="scientific">Apodospora peruviana</name>
    <dbReference type="NCBI Taxonomy" id="516989"/>
    <lineage>
        <taxon>Eukaryota</taxon>
        <taxon>Fungi</taxon>
        <taxon>Dikarya</taxon>
        <taxon>Ascomycota</taxon>
        <taxon>Pezizomycotina</taxon>
        <taxon>Sordariomycetes</taxon>
        <taxon>Sordariomycetidae</taxon>
        <taxon>Sordariales</taxon>
        <taxon>Lasiosphaeriaceae</taxon>
        <taxon>Apodospora</taxon>
    </lineage>
</organism>
<evidence type="ECO:0000256" key="2">
    <source>
        <dbReference type="SAM" id="Phobius"/>
    </source>
</evidence>
<proteinExistence type="predicted"/>
<feature type="transmembrane region" description="Helical" evidence="2">
    <location>
        <begin position="453"/>
        <end position="472"/>
    </location>
</feature>
<feature type="transmembrane region" description="Helical" evidence="2">
    <location>
        <begin position="356"/>
        <end position="381"/>
    </location>
</feature>
<feature type="transmembrane region" description="Helical" evidence="2">
    <location>
        <begin position="51"/>
        <end position="69"/>
    </location>
</feature>
<dbReference type="Proteomes" id="UP001283341">
    <property type="component" value="Unassembled WGS sequence"/>
</dbReference>
<evidence type="ECO:0000256" key="1">
    <source>
        <dbReference type="SAM" id="MobiDB-lite"/>
    </source>
</evidence>
<dbReference type="EMBL" id="JAUEDM010000005">
    <property type="protein sequence ID" value="KAK3317031.1"/>
    <property type="molecule type" value="Genomic_DNA"/>
</dbReference>
<reference evidence="3" key="2">
    <citation type="submission" date="2023-06" db="EMBL/GenBank/DDBJ databases">
        <authorList>
            <consortium name="Lawrence Berkeley National Laboratory"/>
            <person name="Haridas S."/>
            <person name="Hensen N."/>
            <person name="Bonometti L."/>
            <person name="Westerberg I."/>
            <person name="Brannstrom I.O."/>
            <person name="Guillou S."/>
            <person name="Cros-Aarteil S."/>
            <person name="Calhoun S."/>
            <person name="Kuo A."/>
            <person name="Mondo S."/>
            <person name="Pangilinan J."/>
            <person name="Riley R."/>
            <person name="Labutti K."/>
            <person name="Andreopoulos B."/>
            <person name="Lipzen A."/>
            <person name="Chen C."/>
            <person name="Yanf M."/>
            <person name="Daum C."/>
            <person name="Ng V."/>
            <person name="Clum A."/>
            <person name="Steindorff A."/>
            <person name="Ohm R."/>
            <person name="Martin F."/>
            <person name="Silar P."/>
            <person name="Natvig D."/>
            <person name="Lalanne C."/>
            <person name="Gautier V."/>
            <person name="Ament-Velasquez S.L."/>
            <person name="Kruys A."/>
            <person name="Hutchinson M.I."/>
            <person name="Powell A.J."/>
            <person name="Barry K."/>
            <person name="Miller A.N."/>
            <person name="Grigoriev I.V."/>
            <person name="Debuchy R."/>
            <person name="Gladieux P."/>
            <person name="Thoren M.H."/>
            <person name="Johannesson H."/>
        </authorList>
    </citation>
    <scope>NUCLEOTIDE SEQUENCE</scope>
    <source>
        <strain evidence="3">CBS 118394</strain>
    </source>
</reference>
<dbReference type="AlphaFoldDB" id="A0AAE0I3P0"/>
<dbReference type="Pfam" id="PF11915">
    <property type="entry name" value="DUF3433"/>
    <property type="match status" value="1"/>
</dbReference>
<gene>
    <name evidence="3" type="ORF">B0H66DRAFT_593101</name>
</gene>
<sequence length="796" mass="87420">MLTTRCGDQHIYAEGSASIHLPILALVSVLVTIGKLSKRPGGLAYADGGLSYLWTLGLTTVLTVLVGFWSRVKFQAKRYLPWMIIAKDDSSEHDIQEALSQDYFSLLSVSAIYPALRNRYFIVALPIAVSLLIGVMVALSTSLVGLEHAHLWDPITITIEHSFETPSALALKNGYGPALMALISPMTLFPSSITTTYTTTTTGETLVNHSIPRASEKISIAMIAISSTIVLASIALLFVVPGRGVWLHPTDTIIDDVLLLRKYGDVMRQFRGAGLESLFQLGRRVKDQPHADDAAVSELETTELQTTDHSTARPSKVPEVSRMAALATAEERPALESHQVRKAEEGPTKWYDNWTLLLSTQIAGFGILAGLIGAIAGLFAWSKANDGLLYVSEDPKLRLFWTTFPVAVVTGISLYCDSFFFAVRVLAPFRCLRQGPRLGHPQSMHHTHNHLDAIKTVFVTAIISLLSATLSIPTSHLFTLTEGDEAASQILLQQQTSFAPRRGYPDDFPMSNKLLHWLDQTLFQHNLNQSYFTWTYEGLAFPEFTPLDDHILPPWQGEEEPERAARIRSRIPALRAQLDCSFQSSTSNTNISHPVNDTLDALLQSALGTTCSRIFPKSPILRRQIHLGDSLPIALLTTSAIPCNSNSVTGRGTLSTGGAEADKVNTGPRMMPPFGATNAGKPSSPMSSFTPQHPCDWTSIHHLYRLSWTNPQPSRTPTRRRREPIPSTTSRVVLIMSVSSHRLGMKFRGVDTGNETRTNDVIGAIEEMHSYLGAQSVHVGSTFRRTPFSSSHDGGI</sequence>
<comment type="caution">
    <text evidence="3">The sequence shown here is derived from an EMBL/GenBank/DDBJ whole genome shotgun (WGS) entry which is preliminary data.</text>
</comment>
<protein>
    <submittedName>
        <fullName evidence="3">Uncharacterized protein</fullName>
    </submittedName>
</protein>
<evidence type="ECO:0000313" key="4">
    <source>
        <dbReference type="Proteomes" id="UP001283341"/>
    </source>
</evidence>
<keyword evidence="4" id="KW-1185">Reference proteome</keyword>
<feature type="transmembrane region" description="Helical" evidence="2">
    <location>
        <begin position="401"/>
        <end position="427"/>
    </location>
</feature>
<keyword evidence="2" id="KW-0472">Membrane</keyword>
<keyword evidence="2" id="KW-1133">Transmembrane helix</keyword>
<dbReference type="InterPro" id="IPR021840">
    <property type="entry name" value="DUF3433"/>
</dbReference>
<evidence type="ECO:0000313" key="3">
    <source>
        <dbReference type="EMBL" id="KAK3317031.1"/>
    </source>
</evidence>
<keyword evidence="2" id="KW-0812">Transmembrane</keyword>
<accession>A0AAE0I3P0</accession>
<feature type="region of interest" description="Disordered" evidence="1">
    <location>
        <begin position="651"/>
        <end position="670"/>
    </location>
</feature>
<feature type="transmembrane region" description="Helical" evidence="2">
    <location>
        <begin position="12"/>
        <end position="31"/>
    </location>
</feature>
<name>A0AAE0I3P0_9PEZI</name>
<feature type="transmembrane region" description="Helical" evidence="2">
    <location>
        <begin position="120"/>
        <end position="144"/>
    </location>
</feature>
<feature type="compositionally biased region" description="Polar residues" evidence="1">
    <location>
        <begin position="302"/>
        <end position="313"/>
    </location>
</feature>
<feature type="region of interest" description="Disordered" evidence="1">
    <location>
        <begin position="290"/>
        <end position="319"/>
    </location>
</feature>
<reference evidence="3" key="1">
    <citation type="journal article" date="2023" name="Mol. Phylogenet. Evol.">
        <title>Genome-scale phylogeny and comparative genomics of the fungal order Sordariales.</title>
        <authorList>
            <person name="Hensen N."/>
            <person name="Bonometti L."/>
            <person name="Westerberg I."/>
            <person name="Brannstrom I.O."/>
            <person name="Guillou S."/>
            <person name="Cros-Aarteil S."/>
            <person name="Calhoun S."/>
            <person name="Haridas S."/>
            <person name="Kuo A."/>
            <person name="Mondo S."/>
            <person name="Pangilinan J."/>
            <person name="Riley R."/>
            <person name="LaButti K."/>
            <person name="Andreopoulos B."/>
            <person name="Lipzen A."/>
            <person name="Chen C."/>
            <person name="Yan M."/>
            <person name="Daum C."/>
            <person name="Ng V."/>
            <person name="Clum A."/>
            <person name="Steindorff A."/>
            <person name="Ohm R.A."/>
            <person name="Martin F."/>
            <person name="Silar P."/>
            <person name="Natvig D.O."/>
            <person name="Lalanne C."/>
            <person name="Gautier V."/>
            <person name="Ament-Velasquez S.L."/>
            <person name="Kruys A."/>
            <person name="Hutchinson M.I."/>
            <person name="Powell A.J."/>
            <person name="Barry K."/>
            <person name="Miller A.N."/>
            <person name="Grigoriev I.V."/>
            <person name="Debuchy R."/>
            <person name="Gladieux P."/>
            <person name="Hiltunen Thoren M."/>
            <person name="Johannesson H."/>
        </authorList>
    </citation>
    <scope>NUCLEOTIDE SEQUENCE</scope>
    <source>
        <strain evidence="3">CBS 118394</strain>
    </source>
</reference>
<feature type="transmembrane region" description="Helical" evidence="2">
    <location>
        <begin position="218"/>
        <end position="240"/>
    </location>
</feature>